<comment type="subcellular location">
    <subcellularLocation>
        <location evidence="1">Apical cell membrane</location>
        <topology evidence="1">Multi-pass membrane protein</topology>
    </subcellularLocation>
</comment>
<evidence type="ECO:0000256" key="15">
    <source>
        <dbReference type="ARBA" id="ARBA00074336"/>
    </source>
</evidence>
<feature type="transmembrane region" description="Helical" evidence="20">
    <location>
        <begin position="427"/>
        <end position="449"/>
    </location>
</feature>
<feature type="transmembrane region" description="Helical" evidence="20">
    <location>
        <begin position="81"/>
        <end position="103"/>
    </location>
</feature>
<dbReference type="Pfam" id="PF13520">
    <property type="entry name" value="AA_permease_2"/>
    <property type="match status" value="1"/>
</dbReference>
<organism evidence="21 22">
    <name type="scientific">Allacma fusca</name>
    <dbReference type="NCBI Taxonomy" id="39272"/>
    <lineage>
        <taxon>Eukaryota</taxon>
        <taxon>Metazoa</taxon>
        <taxon>Ecdysozoa</taxon>
        <taxon>Arthropoda</taxon>
        <taxon>Hexapoda</taxon>
        <taxon>Collembola</taxon>
        <taxon>Symphypleona</taxon>
        <taxon>Sminthuridae</taxon>
        <taxon>Allacma</taxon>
    </lineage>
</organism>
<feature type="transmembrane region" description="Helical" evidence="20">
    <location>
        <begin position="368"/>
        <end position="387"/>
    </location>
</feature>
<gene>
    <name evidence="21" type="ORF">AFUS01_LOCUS30781</name>
</gene>
<dbReference type="PIRSF" id="PIRSF006060">
    <property type="entry name" value="AA_transporter"/>
    <property type="match status" value="1"/>
</dbReference>
<comment type="catalytic activity">
    <reaction evidence="18">
        <text>L-phenylalanine(out) + L-arginine(in) = L-phenylalanine(in) + L-arginine(out)</text>
        <dbReference type="Rhea" id="RHEA:71067"/>
        <dbReference type="ChEBI" id="CHEBI:32682"/>
        <dbReference type="ChEBI" id="CHEBI:58095"/>
    </reaction>
    <physiologicalReaction direction="left-to-right" evidence="18">
        <dbReference type="Rhea" id="RHEA:71068"/>
    </physiologicalReaction>
</comment>
<evidence type="ECO:0000256" key="19">
    <source>
        <dbReference type="SAM" id="MobiDB-lite"/>
    </source>
</evidence>
<sequence length="522" mass="56223">MENRGFEFKTDVQGIGTLSVDPENRKRSNGGKQTASMAEDGSVGLKRQVGLLGSIALIVGSMIGSGIFVSPGGLLAKTGSVGLSLCVWAACGLLSIFGSLVYVELGTVVPNSGGEYTYLSKAFGPIPGFLYAWTSISLLKPCETATICLAFAKYAVDPFVDVNAVPGAVKLIGIATIFFITFINIASVKVATRVQIFFTIAKLLAIAVIIVGGIYSMAKGKTQYLQTGFEGSVWSFGSIAAAFYSGLWAYDGWNQLNLIVEEVKNPYRNVPTAIFIGLPLVTFCYILTNVAFLTLLSPQEIINSPSVGNLYGDRLLGPASFIMPLSVAFSTFGAANGILFTSSRLCFVASREGHSVDFMSFIDAKRNTPSLALIYNAIVGSILAISLDIENLIGFFGFSAWIFYGATVAAVIRFRYTLPEAPRPFKVPLFVPIVVLIMAVFLVVAPVVQEPQIEYVYAGSFILFGLVLYVPFVHYKLVIPGMRSITKFLQILFQALPPESSIETNYENNITYTNLTDGGKGK</sequence>
<feature type="transmembrane region" description="Helical" evidence="20">
    <location>
        <begin position="393"/>
        <end position="415"/>
    </location>
</feature>
<dbReference type="FunFam" id="1.20.1740.10:FF:000015">
    <property type="entry name" value="B(0,+)-type amino acid transporter 1"/>
    <property type="match status" value="1"/>
</dbReference>
<evidence type="ECO:0000256" key="7">
    <source>
        <dbReference type="ARBA" id="ARBA00022989"/>
    </source>
</evidence>
<dbReference type="Proteomes" id="UP000708208">
    <property type="component" value="Unassembled WGS sequence"/>
</dbReference>
<name>A0A8J2KWB9_9HEXA</name>
<comment type="catalytic activity">
    <reaction evidence="11">
        <text>L-cystine(out) + L-arginine(in) = L-cystine(in) + L-arginine(out)</text>
        <dbReference type="Rhea" id="RHEA:71075"/>
        <dbReference type="ChEBI" id="CHEBI:32682"/>
        <dbReference type="ChEBI" id="CHEBI:35491"/>
    </reaction>
    <physiologicalReaction direction="left-to-right" evidence="11">
        <dbReference type="Rhea" id="RHEA:71076"/>
    </physiologicalReaction>
</comment>
<feature type="transmembrane region" description="Helical" evidence="20">
    <location>
        <begin position="49"/>
        <end position="69"/>
    </location>
</feature>
<evidence type="ECO:0000256" key="13">
    <source>
        <dbReference type="ARBA" id="ARBA00052179"/>
    </source>
</evidence>
<feature type="transmembrane region" description="Helical" evidence="20">
    <location>
        <begin position="167"/>
        <end position="185"/>
    </location>
</feature>
<evidence type="ECO:0000256" key="4">
    <source>
        <dbReference type="ARBA" id="ARBA00022475"/>
    </source>
</evidence>
<evidence type="ECO:0000256" key="18">
    <source>
        <dbReference type="ARBA" id="ARBA00093193"/>
    </source>
</evidence>
<evidence type="ECO:0000256" key="14">
    <source>
        <dbReference type="ARBA" id="ARBA00052732"/>
    </source>
</evidence>
<keyword evidence="6 20" id="KW-0812">Transmembrane</keyword>
<evidence type="ECO:0000256" key="1">
    <source>
        <dbReference type="ARBA" id="ARBA00004424"/>
    </source>
</evidence>
<feature type="region of interest" description="Disordered" evidence="19">
    <location>
        <begin position="18"/>
        <end position="39"/>
    </location>
</feature>
<evidence type="ECO:0000313" key="22">
    <source>
        <dbReference type="Proteomes" id="UP000708208"/>
    </source>
</evidence>
<dbReference type="PANTHER" id="PTHR11785:SF512">
    <property type="entry name" value="SOBREMESA, ISOFORM B"/>
    <property type="match status" value="1"/>
</dbReference>
<evidence type="ECO:0000256" key="12">
    <source>
        <dbReference type="ARBA" id="ARBA00051835"/>
    </source>
</evidence>
<dbReference type="InterPro" id="IPR050598">
    <property type="entry name" value="AminoAcid_Transporter"/>
</dbReference>
<comment type="catalytic activity">
    <reaction evidence="12">
        <text>L-histidine(out) + L-arginine(in) = L-histidine(in) + L-arginine(out)</text>
        <dbReference type="Rhea" id="RHEA:71063"/>
        <dbReference type="ChEBI" id="CHEBI:32682"/>
        <dbReference type="ChEBI" id="CHEBI:57595"/>
    </reaction>
    <physiologicalReaction direction="left-to-right" evidence="12">
        <dbReference type="Rhea" id="RHEA:71064"/>
    </physiologicalReaction>
</comment>
<feature type="transmembrane region" description="Helical" evidence="20">
    <location>
        <begin position="455"/>
        <end position="475"/>
    </location>
</feature>
<keyword evidence="9" id="KW-1015">Disulfide bond</keyword>
<comment type="catalytic activity">
    <reaction evidence="14">
        <text>L-leucine(out) + L-arginine(in) = L-leucine(in) + L-arginine(out)</text>
        <dbReference type="Rhea" id="RHEA:71059"/>
        <dbReference type="ChEBI" id="CHEBI:32682"/>
        <dbReference type="ChEBI" id="CHEBI:57427"/>
    </reaction>
    <physiologicalReaction direction="left-to-right" evidence="14">
        <dbReference type="Rhea" id="RHEA:71060"/>
    </physiologicalReaction>
</comment>
<evidence type="ECO:0000256" key="20">
    <source>
        <dbReference type="SAM" id="Phobius"/>
    </source>
</evidence>
<dbReference type="GO" id="GO:0015179">
    <property type="term" value="F:L-amino acid transmembrane transporter activity"/>
    <property type="evidence" value="ECO:0007669"/>
    <property type="project" value="TreeGrafter"/>
</dbReference>
<dbReference type="PANTHER" id="PTHR11785">
    <property type="entry name" value="AMINO ACID TRANSPORTER"/>
    <property type="match status" value="1"/>
</dbReference>
<comment type="catalytic activity">
    <reaction evidence="10">
        <text>L-lysine(out) + L-arginine(in) = L-lysine(in) + L-arginine(out)</text>
        <dbReference type="Rhea" id="RHEA:70827"/>
        <dbReference type="ChEBI" id="CHEBI:32551"/>
        <dbReference type="ChEBI" id="CHEBI:32682"/>
    </reaction>
    <physiologicalReaction direction="left-to-right" evidence="10">
        <dbReference type="Rhea" id="RHEA:70828"/>
    </physiologicalReaction>
</comment>
<dbReference type="InterPro" id="IPR002293">
    <property type="entry name" value="AA/rel_permease1"/>
</dbReference>
<evidence type="ECO:0000256" key="6">
    <source>
        <dbReference type="ARBA" id="ARBA00022692"/>
    </source>
</evidence>
<feature type="transmembrane region" description="Helical" evidence="20">
    <location>
        <begin position="274"/>
        <end position="296"/>
    </location>
</feature>
<keyword evidence="3" id="KW-0813">Transport</keyword>
<feature type="transmembrane region" description="Helical" evidence="20">
    <location>
        <begin position="321"/>
        <end position="347"/>
    </location>
</feature>
<dbReference type="EMBL" id="CAJVCH010476976">
    <property type="protein sequence ID" value="CAG7820389.1"/>
    <property type="molecule type" value="Genomic_DNA"/>
</dbReference>
<keyword evidence="4" id="KW-1003">Cell membrane</keyword>
<dbReference type="AlphaFoldDB" id="A0A8J2KWB9"/>
<protein>
    <recommendedName>
        <fullName evidence="15">b(0,+)-type amino acid transporter 1</fullName>
    </recommendedName>
    <alternativeName>
        <fullName evidence="16">Glycoprotein-associated amino acid transporter b0,+AT1</fullName>
    </alternativeName>
    <alternativeName>
        <fullName evidence="17">Solute carrier family 7 member 9</fullName>
    </alternativeName>
</protein>
<feature type="transmembrane region" description="Helical" evidence="20">
    <location>
        <begin position="233"/>
        <end position="253"/>
    </location>
</feature>
<evidence type="ECO:0000256" key="3">
    <source>
        <dbReference type="ARBA" id="ARBA00022448"/>
    </source>
</evidence>
<keyword evidence="22" id="KW-1185">Reference proteome</keyword>
<feature type="transmembrane region" description="Helical" evidence="20">
    <location>
        <begin position="197"/>
        <end position="218"/>
    </location>
</feature>
<evidence type="ECO:0000313" key="21">
    <source>
        <dbReference type="EMBL" id="CAG7820389.1"/>
    </source>
</evidence>
<comment type="caution">
    <text evidence="21">The sequence shown here is derived from an EMBL/GenBank/DDBJ whole genome shotgun (WGS) entry which is preliminary data.</text>
</comment>
<accession>A0A8J2KWB9</accession>
<proteinExistence type="inferred from homology"/>
<keyword evidence="5" id="KW-0597">Phosphoprotein</keyword>
<evidence type="ECO:0000256" key="5">
    <source>
        <dbReference type="ARBA" id="ARBA00022553"/>
    </source>
</evidence>
<comment type="similarity">
    <text evidence="2">Belongs to the amino acid-polyamine-organocation (APC) superfamily.</text>
</comment>
<evidence type="ECO:0000256" key="8">
    <source>
        <dbReference type="ARBA" id="ARBA00023136"/>
    </source>
</evidence>
<evidence type="ECO:0000256" key="17">
    <source>
        <dbReference type="ARBA" id="ARBA00083296"/>
    </source>
</evidence>
<evidence type="ECO:0000256" key="16">
    <source>
        <dbReference type="ARBA" id="ARBA00079910"/>
    </source>
</evidence>
<evidence type="ECO:0000256" key="9">
    <source>
        <dbReference type="ARBA" id="ARBA00023157"/>
    </source>
</evidence>
<comment type="catalytic activity">
    <reaction evidence="13">
        <text>L-cysteine(out) + L-arginine(in) = L-cysteine(in) + L-arginine(out)</text>
        <dbReference type="Rhea" id="RHEA:71071"/>
        <dbReference type="ChEBI" id="CHEBI:32682"/>
        <dbReference type="ChEBI" id="CHEBI:35235"/>
    </reaction>
    <physiologicalReaction direction="left-to-right" evidence="13">
        <dbReference type="Rhea" id="RHEA:71072"/>
    </physiologicalReaction>
</comment>
<keyword evidence="8 20" id="KW-0472">Membrane</keyword>
<evidence type="ECO:0000256" key="10">
    <source>
        <dbReference type="ARBA" id="ARBA00051323"/>
    </source>
</evidence>
<evidence type="ECO:0000256" key="2">
    <source>
        <dbReference type="ARBA" id="ARBA00009523"/>
    </source>
</evidence>
<dbReference type="GO" id="GO:0016324">
    <property type="term" value="C:apical plasma membrane"/>
    <property type="evidence" value="ECO:0007669"/>
    <property type="project" value="UniProtKB-SubCell"/>
</dbReference>
<keyword evidence="7 20" id="KW-1133">Transmembrane helix</keyword>
<evidence type="ECO:0000256" key="11">
    <source>
        <dbReference type="ARBA" id="ARBA00051814"/>
    </source>
</evidence>
<dbReference type="OrthoDB" id="5982228at2759"/>
<reference evidence="21" key="1">
    <citation type="submission" date="2021-06" db="EMBL/GenBank/DDBJ databases">
        <authorList>
            <person name="Hodson N. C."/>
            <person name="Mongue J. A."/>
            <person name="Jaron S. K."/>
        </authorList>
    </citation>
    <scope>NUCLEOTIDE SEQUENCE</scope>
</reference>